<dbReference type="SUPFAM" id="SSF53335">
    <property type="entry name" value="S-adenosyl-L-methionine-dependent methyltransferases"/>
    <property type="match status" value="1"/>
</dbReference>
<dbReference type="InterPro" id="IPR025799">
    <property type="entry name" value="Arg_MeTrfase"/>
</dbReference>
<dbReference type="Pfam" id="PF06325">
    <property type="entry name" value="PrmA"/>
    <property type="match status" value="1"/>
</dbReference>
<feature type="domain" description="Protein arginine N-methyltransferase" evidence="9">
    <location>
        <begin position="172"/>
        <end position="334"/>
    </location>
</feature>
<proteinExistence type="predicted"/>
<comment type="catalytic activity">
    <reaction evidence="5">
        <text>L-arginyl-[protein] + S-adenosyl-L-methionine = N(omega)-methyl-L-arginyl-[protein] + S-adenosyl-L-homocysteine + H(+)</text>
        <dbReference type="Rhea" id="RHEA:48100"/>
        <dbReference type="Rhea" id="RHEA-COMP:10532"/>
        <dbReference type="Rhea" id="RHEA-COMP:11990"/>
        <dbReference type="ChEBI" id="CHEBI:15378"/>
        <dbReference type="ChEBI" id="CHEBI:29965"/>
        <dbReference type="ChEBI" id="CHEBI:57856"/>
        <dbReference type="ChEBI" id="CHEBI:59789"/>
        <dbReference type="ChEBI" id="CHEBI:65280"/>
    </reaction>
    <physiologicalReaction direction="left-to-right" evidence="5">
        <dbReference type="Rhea" id="RHEA:48101"/>
    </physiologicalReaction>
</comment>
<evidence type="ECO:0000256" key="6">
    <source>
        <dbReference type="PROSITE-ProRule" id="PRU01015"/>
    </source>
</evidence>
<keyword evidence="3 6" id="KW-0808">Transferase</keyword>
<name>A0A915PZ93_9BILA</name>
<evidence type="ECO:0000256" key="1">
    <source>
        <dbReference type="ARBA" id="ARBA00011925"/>
    </source>
</evidence>
<evidence type="ECO:0000313" key="11">
    <source>
        <dbReference type="WBParaSite" id="sdigi.contig386.g7941.t1"/>
    </source>
</evidence>
<keyword evidence="8" id="KW-0472">Membrane</keyword>
<evidence type="ECO:0000256" key="5">
    <source>
        <dbReference type="ARBA" id="ARBA00049303"/>
    </source>
</evidence>
<dbReference type="Proteomes" id="UP000887581">
    <property type="component" value="Unplaced"/>
</dbReference>
<dbReference type="AlphaFoldDB" id="A0A915PZ93"/>
<dbReference type="GO" id="GO:0032259">
    <property type="term" value="P:methylation"/>
    <property type="evidence" value="ECO:0007669"/>
    <property type="project" value="UniProtKB-KW"/>
</dbReference>
<dbReference type="GO" id="GO:0035241">
    <property type="term" value="F:protein-arginine omega-N monomethyltransferase activity"/>
    <property type="evidence" value="ECO:0007669"/>
    <property type="project" value="TreeGrafter"/>
</dbReference>
<protein>
    <recommendedName>
        <fullName evidence="1">type I protein arginine methyltransferase</fullName>
        <ecNumber evidence="1">2.1.1.319</ecNumber>
    </recommendedName>
</protein>
<dbReference type="PANTHER" id="PTHR11006">
    <property type="entry name" value="PROTEIN ARGININE N-METHYLTRANSFERASE"/>
    <property type="match status" value="1"/>
</dbReference>
<evidence type="ECO:0000313" key="10">
    <source>
        <dbReference type="Proteomes" id="UP000887581"/>
    </source>
</evidence>
<organism evidence="10 11">
    <name type="scientific">Setaria digitata</name>
    <dbReference type="NCBI Taxonomy" id="48799"/>
    <lineage>
        <taxon>Eukaryota</taxon>
        <taxon>Metazoa</taxon>
        <taxon>Ecdysozoa</taxon>
        <taxon>Nematoda</taxon>
        <taxon>Chromadorea</taxon>
        <taxon>Rhabditida</taxon>
        <taxon>Spirurina</taxon>
        <taxon>Spiruromorpha</taxon>
        <taxon>Filarioidea</taxon>
        <taxon>Setariidae</taxon>
        <taxon>Setaria</taxon>
    </lineage>
</organism>
<evidence type="ECO:0000259" key="9">
    <source>
        <dbReference type="Pfam" id="PF22528"/>
    </source>
</evidence>
<feature type="region of interest" description="Disordered" evidence="7">
    <location>
        <begin position="367"/>
        <end position="403"/>
    </location>
</feature>
<dbReference type="InterPro" id="IPR029063">
    <property type="entry name" value="SAM-dependent_MTases_sf"/>
</dbReference>
<dbReference type="GO" id="GO:0035242">
    <property type="term" value="F:protein-arginine omega-N asymmetric methyltransferase activity"/>
    <property type="evidence" value="ECO:0007669"/>
    <property type="project" value="UniProtKB-EC"/>
</dbReference>
<evidence type="ECO:0000256" key="3">
    <source>
        <dbReference type="ARBA" id="ARBA00022679"/>
    </source>
</evidence>
<sequence length="670" mass="76532">MAAAQNGTIDGGDYKRPAYNEMTSKDYYFDSYAHFGIHEEMLKDEVRTITYRNAIYHNKHLFKDKVVMDVGSGTGILSMFAARAGARKVIAIEFSNMATQSKQIVKDNNLENIVEVIHGKVEDVKELPDGIEKVDVIISEWMGYCLFYESMLNTVIYARDKWLKPDGALFPDKAKLFLCAIEDRQYKEDKINWWDNVYGFNMSSIRRVAITEPLVDVVDHAQVVTNNCLICDVDLYTVKVEDLTWTNNFSLRITRNDYVQALVTFFTVEFSKCHKRTGFSTGPDCQYTHWKQTVFYLQDALTCKKNEEITGTFSIAPNARNERDLDFKISVKFHGDQLTIFLWHLFFFWQLSNGCLLKNMSDITGNGHDAEENKPKEVIRKEGSGKSSTSSKESTSCTAEQSRSVILGNATKPTVKSQQNQNNVNVIKLHTKKLVPMKDYKLIQKVEEKIVQEKSIRTRSPRRRRATLLHFAPTNELPDVARVQLLLSNISERPLQFKLKSEPGPDISALPSSKGYISAHGSAKCTLTWRREADVEKWSDAQQPKMLLVLDFLRDKSKNEKHTLTRLIGKVTGDSCDSDRPPVEQLMLDAASSEYSRPASRELMVLEQMHTPKKKLKEKKLEATPGNLINSIANWLNQQSKDSLLGLLLLIIFFYFLGTVNSSKQKRYDE</sequence>
<feature type="compositionally biased region" description="Low complexity" evidence="7">
    <location>
        <begin position="385"/>
        <end position="396"/>
    </location>
</feature>
<dbReference type="InterPro" id="IPR055135">
    <property type="entry name" value="PRMT_dom"/>
</dbReference>
<evidence type="ECO:0000256" key="4">
    <source>
        <dbReference type="ARBA" id="ARBA00022691"/>
    </source>
</evidence>
<dbReference type="FunFam" id="2.70.160.11:FF:000001">
    <property type="entry name" value="Blast:Protein arginine N-methyltransferase 1"/>
    <property type="match status" value="1"/>
</dbReference>
<keyword evidence="2 6" id="KW-0489">Methyltransferase</keyword>
<dbReference type="GO" id="GO:0042054">
    <property type="term" value="F:histone methyltransferase activity"/>
    <property type="evidence" value="ECO:0007669"/>
    <property type="project" value="TreeGrafter"/>
</dbReference>
<dbReference type="EC" id="2.1.1.319" evidence="1"/>
<dbReference type="Gene3D" id="2.70.160.11">
    <property type="entry name" value="Hnrnp arginine n-methyltransferase1"/>
    <property type="match status" value="1"/>
</dbReference>
<dbReference type="CDD" id="cd02440">
    <property type="entry name" value="AdoMet_MTases"/>
    <property type="match status" value="1"/>
</dbReference>
<dbReference type="Pfam" id="PF22528">
    <property type="entry name" value="PRMT_C"/>
    <property type="match status" value="1"/>
</dbReference>
<dbReference type="WBParaSite" id="sdigi.contig386.g7941.t1">
    <property type="protein sequence ID" value="sdigi.contig386.g7941.t1"/>
    <property type="gene ID" value="sdigi.contig386.g7941"/>
</dbReference>
<reference evidence="11" key="1">
    <citation type="submission" date="2022-11" db="UniProtKB">
        <authorList>
            <consortium name="WormBaseParasite"/>
        </authorList>
    </citation>
    <scope>IDENTIFICATION</scope>
</reference>
<feature type="transmembrane region" description="Helical" evidence="8">
    <location>
        <begin position="643"/>
        <end position="660"/>
    </location>
</feature>
<dbReference type="PROSITE" id="PS51678">
    <property type="entry name" value="SAM_MT_PRMT"/>
    <property type="match status" value="1"/>
</dbReference>
<keyword evidence="4 6" id="KW-0949">S-adenosyl-L-methionine</keyword>
<keyword evidence="8" id="KW-1133">Transmembrane helix</keyword>
<keyword evidence="10" id="KW-1185">Reference proteome</keyword>
<feature type="compositionally biased region" description="Basic and acidic residues" evidence="7">
    <location>
        <begin position="368"/>
        <end position="384"/>
    </location>
</feature>
<dbReference type="PANTHER" id="PTHR11006:SF124">
    <property type="entry name" value="ARGININE METHYLTRANSFERASE 1-RELATED"/>
    <property type="match status" value="1"/>
</dbReference>
<evidence type="ECO:0000256" key="8">
    <source>
        <dbReference type="SAM" id="Phobius"/>
    </source>
</evidence>
<evidence type="ECO:0000256" key="2">
    <source>
        <dbReference type="ARBA" id="ARBA00022603"/>
    </source>
</evidence>
<evidence type="ECO:0000256" key="7">
    <source>
        <dbReference type="SAM" id="MobiDB-lite"/>
    </source>
</evidence>
<dbReference type="FunFam" id="3.40.50.150:FF:000003">
    <property type="entry name" value="Blast:Protein arginine N-methyltransferase 1"/>
    <property type="match status" value="1"/>
</dbReference>
<dbReference type="GO" id="GO:0005634">
    <property type="term" value="C:nucleus"/>
    <property type="evidence" value="ECO:0007669"/>
    <property type="project" value="TreeGrafter"/>
</dbReference>
<accession>A0A915PZ93</accession>
<keyword evidence="8" id="KW-0812">Transmembrane</keyword>
<dbReference type="Gene3D" id="3.40.50.150">
    <property type="entry name" value="Vaccinia Virus protein VP39"/>
    <property type="match status" value="1"/>
</dbReference>